<keyword evidence="1" id="KW-0812">Transmembrane</keyword>
<protein>
    <submittedName>
        <fullName evidence="2">Uncharacterized protein</fullName>
    </submittedName>
</protein>
<accession>A0A1E3LTP4</accession>
<sequence>MRFVVDLYRYILLTLVGLVIIGLLLLTFAAFDPNGPFQGEYATPVMLGAFTMALFLVLSVGGLAIIISIHDRHAEIADSISELVDALRPDDDLDETP</sequence>
<feature type="transmembrane region" description="Helical" evidence="1">
    <location>
        <begin position="7"/>
        <end position="31"/>
    </location>
</feature>
<dbReference type="EMBL" id="MDDS01000038">
    <property type="protein sequence ID" value="ODP37084.1"/>
    <property type="molecule type" value="Genomic_DNA"/>
</dbReference>
<keyword evidence="1" id="KW-1133">Transmembrane helix</keyword>
<keyword evidence="1" id="KW-0472">Membrane</keyword>
<proteinExistence type="predicted"/>
<dbReference type="AlphaFoldDB" id="A0A1E3LTP4"/>
<evidence type="ECO:0000313" key="2">
    <source>
        <dbReference type="EMBL" id="ODP37084.1"/>
    </source>
</evidence>
<comment type="caution">
    <text evidence="2">The sequence shown here is derived from an EMBL/GenBank/DDBJ whole genome shotgun (WGS) entry which is preliminary data.</text>
</comment>
<gene>
    <name evidence="2" type="ORF">BFL28_18970</name>
</gene>
<reference evidence="2 3" key="1">
    <citation type="submission" date="2016-08" db="EMBL/GenBank/DDBJ databases">
        <title>Draft genome of the agarase producing Sphingomonas sp. MCT13.</title>
        <authorList>
            <person name="D'Andrea M.M."/>
            <person name="Rossolini G.M."/>
            <person name="Thaller M.C."/>
        </authorList>
    </citation>
    <scope>NUCLEOTIDE SEQUENCE [LARGE SCALE GENOMIC DNA]</scope>
    <source>
        <strain evidence="2 3">MCT13</strain>
    </source>
</reference>
<name>A0A1E3LTP4_9SPHN</name>
<dbReference type="OrthoDB" id="9982320at2"/>
<evidence type="ECO:0000313" key="3">
    <source>
        <dbReference type="Proteomes" id="UP000094487"/>
    </source>
</evidence>
<dbReference type="Proteomes" id="UP000094487">
    <property type="component" value="Unassembled WGS sequence"/>
</dbReference>
<organism evidence="2 3">
    <name type="scientific">Sphingomonas turrisvirgatae</name>
    <dbReference type="NCBI Taxonomy" id="1888892"/>
    <lineage>
        <taxon>Bacteria</taxon>
        <taxon>Pseudomonadati</taxon>
        <taxon>Pseudomonadota</taxon>
        <taxon>Alphaproteobacteria</taxon>
        <taxon>Sphingomonadales</taxon>
        <taxon>Sphingomonadaceae</taxon>
        <taxon>Sphingomonas</taxon>
    </lineage>
</organism>
<feature type="transmembrane region" description="Helical" evidence="1">
    <location>
        <begin position="43"/>
        <end position="67"/>
    </location>
</feature>
<keyword evidence="3" id="KW-1185">Reference proteome</keyword>
<evidence type="ECO:0000256" key="1">
    <source>
        <dbReference type="SAM" id="Phobius"/>
    </source>
</evidence>
<dbReference type="RefSeq" id="WP_069321186.1">
    <property type="nucleotide sequence ID" value="NZ_MDDS01000038.1"/>
</dbReference>